<keyword evidence="2" id="KW-1185">Reference proteome</keyword>
<dbReference type="EMBL" id="BACD03000023">
    <property type="protein sequence ID" value="GAO49561.1"/>
    <property type="molecule type" value="Genomic_DNA"/>
</dbReference>
<reference evidence="1 2" key="3">
    <citation type="journal article" date="2015" name="Genome Announc.">
        <title>Draft Genome Sequence of the Archiascomycetous Yeast Saitoella complicata.</title>
        <authorList>
            <person name="Yamauchi K."/>
            <person name="Kondo S."/>
            <person name="Hamamoto M."/>
            <person name="Takahashi Y."/>
            <person name="Ogura Y."/>
            <person name="Hayashi T."/>
            <person name="Nishida H."/>
        </authorList>
    </citation>
    <scope>NUCLEOTIDE SEQUENCE [LARGE SCALE GENOMIC DNA]</scope>
    <source>
        <strain evidence="1 2">NRRL Y-17804</strain>
    </source>
</reference>
<organism evidence="1 2">
    <name type="scientific">Saitoella complicata (strain BCRC 22490 / CBS 7301 / JCM 7358 / NBRC 10748 / NRRL Y-17804)</name>
    <dbReference type="NCBI Taxonomy" id="698492"/>
    <lineage>
        <taxon>Eukaryota</taxon>
        <taxon>Fungi</taxon>
        <taxon>Dikarya</taxon>
        <taxon>Ascomycota</taxon>
        <taxon>Taphrinomycotina</taxon>
        <taxon>Taphrinomycotina incertae sedis</taxon>
        <taxon>Saitoella</taxon>
    </lineage>
</organism>
<dbReference type="Proteomes" id="UP000033140">
    <property type="component" value="Unassembled WGS sequence"/>
</dbReference>
<protein>
    <submittedName>
        <fullName evidence="1">Uncharacterized protein</fullName>
    </submittedName>
</protein>
<accession>A0A0E9NIQ7</accession>
<sequence>MRDGFLRRECPFFVCCLHVLPIHDTIPGAAVGTKSSITTAAMLIPYSYMQHHPESAVCLLERTQAVPSELLSTLQNLFRLGRGSVNSTPKFSLGRKLLSNH</sequence>
<reference evidence="1 2" key="2">
    <citation type="journal article" date="2014" name="J. Gen. Appl. Microbiol.">
        <title>The early diverging ascomycetous budding yeast Saitoella complicata has three histone deacetylases belonging to the Clr6, Hos2, and Rpd3 lineages.</title>
        <authorList>
            <person name="Nishida H."/>
            <person name="Matsumoto T."/>
            <person name="Kondo S."/>
            <person name="Hamamoto M."/>
            <person name="Yoshikawa H."/>
        </authorList>
    </citation>
    <scope>NUCLEOTIDE SEQUENCE [LARGE SCALE GENOMIC DNA]</scope>
    <source>
        <strain evidence="1 2">NRRL Y-17804</strain>
    </source>
</reference>
<name>A0A0E9NIQ7_SAICN</name>
<proteinExistence type="predicted"/>
<gene>
    <name evidence="1" type="ORF">G7K_3710-t1</name>
</gene>
<dbReference type="AlphaFoldDB" id="A0A0E9NIQ7"/>
<evidence type="ECO:0000313" key="2">
    <source>
        <dbReference type="Proteomes" id="UP000033140"/>
    </source>
</evidence>
<reference evidence="1 2" key="1">
    <citation type="journal article" date="2011" name="J. Gen. Appl. Microbiol.">
        <title>Draft genome sequencing of the enigmatic yeast Saitoella complicata.</title>
        <authorList>
            <person name="Nishida H."/>
            <person name="Hamamoto M."/>
            <person name="Sugiyama J."/>
        </authorList>
    </citation>
    <scope>NUCLEOTIDE SEQUENCE [LARGE SCALE GENOMIC DNA]</scope>
    <source>
        <strain evidence="1 2">NRRL Y-17804</strain>
    </source>
</reference>
<comment type="caution">
    <text evidence="1">The sequence shown here is derived from an EMBL/GenBank/DDBJ whole genome shotgun (WGS) entry which is preliminary data.</text>
</comment>
<evidence type="ECO:0000313" key="1">
    <source>
        <dbReference type="EMBL" id="GAO49561.1"/>
    </source>
</evidence>